<evidence type="ECO:0008006" key="11">
    <source>
        <dbReference type="Google" id="ProtNLM"/>
    </source>
</evidence>
<evidence type="ECO:0000313" key="9">
    <source>
        <dbReference type="EMBL" id="EDQ34436.1"/>
    </source>
</evidence>
<feature type="signal peptide" evidence="8">
    <location>
        <begin position="1"/>
        <end position="24"/>
    </location>
</feature>
<dbReference type="InterPro" id="IPR049857">
    <property type="entry name" value="Omp10-like"/>
</dbReference>
<comment type="subcellular location">
    <subcellularLocation>
        <location evidence="1">Cell outer membrane</location>
        <topology evidence="1">Lipid-anchor</topology>
    </subcellularLocation>
</comment>
<organism evidence="9 10">
    <name type="scientific">Hoeflea phototrophica (strain DSM 17068 / NCIMB 14078 / DFL-43)</name>
    <dbReference type="NCBI Taxonomy" id="411684"/>
    <lineage>
        <taxon>Bacteria</taxon>
        <taxon>Pseudomonadati</taxon>
        <taxon>Pseudomonadota</taxon>
        <taxon>Alphaproteobacteria</taxon>
        <taxon>Hyphomicrobiales</taxon>
        <taxon>Rhizobiaceae</taxon>
        <taxon>Hoeflea</taxon>
    </lineage>
</organism>
<comment type="similarity">
    <text evidence="7">Belongs to the rhizobiaceae omp10 lipoprotein family.</text>
</comment>
<keyword evidence="2 8" id="KW-0732">Signal</keyword>
<dbReference type="AlphaFoldDB" id="A9D1H1"/>
<keyword evidence="10" id="KW-1185">Reference proteome</keyword>
<evidence type="ECO:0000256" key="5">
    <source>
        <dbReference type="ARBA" id="ARBA00023237"/>
    </source>
</evidence>
<proteinExistence type="inferred from homology"/>
<evidence type="ECO:0000256" key="7">
    <source>
        <dbReference type="ARBA" id="ARBA00044505"/>
    </source>
</evidence>
<accession>A9D1H1</accession>
<keyword evidence="6" id="KW-0449">Lipoprotein</keyword>
<evidence type="ECO:0000256" key="4">
    <source>
        <dbReference type="ARBA" id="ARBA00023139"/>
    </source>
</evidence>
<evidence type="ECO:0000256" key="1">
    <source>
        <dbReference type="ARBA" id="ARBA00004459"/>
    </source>
</evidence>
<dbReference type="Pfam" id="PF26368">
    <property type="entry name" value="OMP10"/>
    <property type="match status" value="1"/>
</dbReference>
<dbReference type="Proteomes" id="UP000004291">
    <property type="component" value="Chromosome"/>
</dbReference>
<dbReference type="PROSITE" id="PS51257">
    <property type="entry name" value="PROKAR_LIPOPROTEIN"/>
    <property type="match status" value="1"/>
</dbReference>
<reference evidence="9 10" key="1">
    <citation type="submission" date="2007-10" db="EMBL/GenBank/DDBJ databases">
        <authorList>
            <person name="Wagner-Dobler I."/>
            <person name="Ferriera S."/>
            <person name="Johnson J."/>
            <person name="Kravitz S."/>
            <person name="Beeson K."/>
            <person name="Sutton G."/>
            <person name="Rogers Y.-H."/>
            <person name="Friedman R."/>
            <person name="Frazier M."/>
            <person name="Venter J.C."/>
        </authorList>
    </citation>
    <scope>NUCLEOTIDE SEQUENCE [LARGE SCALE GENOMIC DNA]</scope>
    <source>
        <strain evidence="9 10">DFL-43</strain>
    </source>
</reference>
<dbReference type="OrthoDB" id="7889062at2"/>
<feature type="chain" id="PRO_5002733674" description="Outer membrane lipoprotein" evidence="8">
    <location>
        <begin position="25"/>
        <end position="139"/>
    </location>
</feature>
<evidence type="ECO:0000256" key="3">
    <source>
        <dbReference type="ARBA" id="ARBA00023136"/>
    </source>
</evidence>
<dbReference type="HOGENOM" id="CLU_136213_1_0_5"/>
<keyword evidence="3" id="KW-0472">Membrane</keyword>
<evidence type="ECO:0000256" key="8">
    <source>
        <dbReference type="SAM" id="SignalP"/>
    </source>
</evidence>
<evidence type="ECO:0000313" key="10">
    <source>
        <dbReference type="Proteomes" id="UP000004291"/>
    </source>
</evidence>
<dbReference type="RefSeq" id="WP_007198876.1">
    <property type="nucleotide sequence ID" value="NZ_CM002917.1"/>
</dbReference>
<evidence type="ECO:0000256" key="2">
    <source>
        <dbReference type="ARBA" id="ARBA00022729"/>
    </source>
</evidence>
<name>A9D1H1_HOEPD</name>
<comment type="caution">
    <text evidence="9">The sequence shown here is derived from an EMBL/GenBank/DDBJ whole genome shotgun (WGS) entry which is preliminary data.</text>
</comment>
<protein>
    <recommendedName>
        <fullName evidence="11">Outer membrane lipoprotein</fullName>
    </recommendedName>
</protein>
<sequence length="139" mass="14473">MNTLRIFVIGILAAILAACQSATYSPRPMAIQPQGVEGEWVDQNSRVSGVDTAGQRSGSELVVSTIRGGRFESRSSASGLLVAQGTYTELSANLIEINVTPLSAGRAPSVVRCALASQSQLNCTSSTGAQFTLVRQSVG</sequence>
<dbReference type="EMBL" id="ABIA03000004">
    <property type="protein sequence ID" value="EDQ34436.1"/>
    <property type="molecule type" value="Genomic_DNA"/>
</dbReference>
<reference evidence="9 10" key="2">
    <citation type="submission" date="2012-06" db="EMBL/GenBank/DDBJ databases">
        <authorList>
            <person name="Fiebig A."/>
        </authorList>
    </citation>
    <scope>NUCLEOTIDE SEQUENCE [LARGE SCALE GENOMIC DNA]</scope>
    <source>
        <strain evidence="9 10">DFL-43</strain>
    </source>
</reference>
<keyword evidence="4" id="KW-0564">Palmitate</keyword>
<gene>
    <name evidence="9" type="ORF">HPDFL43_15602</name>
</gene>
<dbReference type="eggNOG" id="ENOG5033H6E">
    <property type="taxonomic scope" value="Bacteria"/>
</dbReference>
<dbReference type="STRING" id="411684.HPDFL43_15602"/>
<evidence type="ECO:0000256" key="6">
    <source>
        <dbReference type="ARBA" id="ARBA00023288"/>
    </source>
</evidence>
<keyword evidence="5" id="KW-0998">Cell outer membrane</keyword>